<comment type="caution">
    <text evidence="6">The sequence shown here is derived from an EMBL/GenBank/DDBJ whole genome shotgun (WGS) entry which is preliminary data.</text>
</comment>
<keyword evidence="1 6" id="KW-0489">Methyltransferase</keyword>
<dbReference type="Pfam" id="PF00891">
    <property type="entry name" value="Methyltransf_2"/>
    <property type="match status" value="1"/>
</dbReference>
<dbReference type="SUPFAM" id="SSF53335">
    <property type="entry name" value="S-adenosyl-L-methionine-dependent methyltransferases"/>
    <property type="match status" value="1"/>
</dbReference>
<dbReference type="PANTHER" id="PTHR43712:SF2">
    <property type="entry name" value="O-METHYLTRANSFERASE CICE"/>
    <property type="match status" value="1"/>
</dbReference>
<dbReference type="EMBL" id="SJPU01000002">
    <property type="protein sequence ID" value="TWU16820.1"/>
    <property type="molecule type" value="Genomic_DNA"/>
</dbReference>
<protein>
    <submittedName>
        <fullName evidence="6">Carminomycin 4-O-methyltransferase</fullName>
        <ecNumber evidence="6">2.1.1.-</ecNumber>
    </submittedName>
</protein>
<dbReference type="EC" id="2.1.1.-" evidence="6"/>
<evidence type="ECO:0000256" key="4">
    <source>
        <dbReference type="PIRSR" id="PIRSR005739-1"/>
    </source>
</evidence>
<evidence type="ECO:0000256" key="3">
    <source>
        <dbReference type="ARBA" id="ARBA00022691"/>
    </source>
</evidence>
<dbReference type="AlphaFoldDB" id="A0A5C6BWZ4"/>
<dbReference type="Gene3D" id="3.40.50.150">
    <property type="entry name" value="Vaccinia Virus protein VP39"/>
    <property type="match status" value="1"/>
</dbReference>
<reference evidence="6 7" key="1">
    <citation type="journal article" date="2020" name="Antonie Van Leeuwenhoek">
        <title>Rhodopirellula heiligendammensis sp. nov., Rhodopirellula pilleata sp. nov., and Rhodopirellula solitaria sp. nov. isolated from natural or artificial marine surfaces in Northern Germany and California, USA, and emended description of the genus Rhodopirellula.</title>
        <authorList>
            <person name="Kallscheuer N."/>
            <person name="Wiegand S."/>
            <person name="Jogler M."/>
            <person name="Boedeker C."/>
            <person name="Peeters S.H."/>
            <person name="Rast P."/>
            <person name="Heuer A."/>
            <person name="Jetten M.S.M."/>
            <person name="Rohde M."/>
            <person name="Jogler C."/>
        </authorList>
    </citation>
    <scope>NUCLEOTIDE SEQUENCE [LARGE SCALE GENOMIC DNA]</scope>
    <source>
        <strain evidence="6 7">Poly21</strain>
    </source>
</reference>
<feature type="domain" description="O-methyltransferase C-terminal" evidence="5">
    <location>
        <begin position="134"/>
        <end position="329"/>
    </location>
</feature>
<feature type="active site" description="Proton acceptor" evidence="4">
    <location>
        <position position="257"/>
    </location>
</feature>
<dbReference type="OrthoDB" id="9766840at2"/>
<dbReference type="Proteomes" id="UP000319908">
    <property type="component" value="Unassembled WGS sequence"/>
</dbReference>
<proteinExistence type="predicted"/>
<evidence type="ECO:0000313" key="7">
    <source>
        <dbReference type="Proteomes" id="UP000319908"/>
    </source>
</evidence>
<dbReference type="GO" id="GO:0032259">
    <property type="term" value="P:methylation"/>
    <property type="evidence" value="ECO:0007669"/>
    <property type="project" value="UniProtKB-KW"/>
</dbReference>
<dbReference type="PROSITE" id="PS51683">
    <property type="entry name" value="SAM_OMT_II"/>
    <property type="match status" value="1"/>
</dbReference>
<gene>
    <name evidence="6" type="primary">dnrK</name>
    <name evidence="6" type="ORF">Poly21_40270</name>
</gene>
<accession>A0A5C6BWZ4</accession>
<dbReference type="InterPro" id="IPR036388">
    <property type="entry name" value="WH-like_DNA-bd_sf"/>
</dbReference>
<evidence type="ECO:0000313" key="6">
    <source>
        <dbReference type="EMBL" id="TWU16820.1"/>
    </source>
</evidence>
<dbReference type="GO" id="GO:0008171">
    <property type="term" value="F:O-methyltransferase activity"/>
    <property type="evidence" value="ECO:0007669"/>
    <property type="project" value="InterPro"/>
</dbReference>
<dbReference type="PANTHER" id="PTHR43712">
    <property type="entry name" value="PUTATIVE (AFU_ORTHOLOGUE AFUA_4G14580)-RELATED"/>
    <property type="match status" value="1"/>
</dbReference>
<dbReference type="RefSeq" id="WP_146408374.1">
    <property type="nucleotide sequence ID" value="NZ_SJPU01000002.1"/>
</dbReference>
<evidence type="ECO:0000259" key="5">
    <source>
        <dbReference type="Pfam" id="PF00891"/>
    </source>
</evidence>
<sequence length="349" mass="38622">MSNTHLAQRPTTEPATILRFRDRQYAADLIAAAILEFDLFSYLEQHPEVSFTELCQHFDWQPRPADVLMTLCRASGLIATAPNGGNHLTDVGREYLTKDSPWFLGPYYRPIADSAVLKDFVTVLRTGKPANWQAKSDGADWHESMKDETFANSFTDLMNCRGIAFGQHLAEAVTPYVKDRTHVLDVGGGSGIYSSTMVARHPHLRATVLEQAPVDAIARREIERNGLSDKISVASADMFSDPWPDIADVILLSNLLHDWDIAEAQSIVDRAVAVLPPGGLIIIHGAIINAEKTGPLPVAEYSSLLMNITQGKCYSVTEYRDFLRPHGFEMHPYQDTVGDRGFLAATKPS</sequence>
<dbReference type="InterPro" id="IPR016461">
    <property type="entry name" value="COMT-like"/>
</dbReference>
<evidence type="ECO:0000256" key="2">
    <source>
        <dbReference type="ARBA" id="ARBA00022679"/>
    </source>
</evidence>
<keyword evidence="3" id="KW-0949">S-adenosyl-L-methionine</keyword>
<organism evidence="6 7">
    <name type="scientific">Allorhodopirellula heiligendammensis</name>
    <dbReference type="NCBI Taxonomy" id="2714739"/>
    <lineage>
        <taxon>Bacteria</taxon>
        <taxon>Pseudomonadati</taxon>
        <taxon>Planctomycetota</taxon>
        <taxon>Planctomycetia</taxon>
        <taxon>Pirellulales</taxon>
        <taxon>Pirellulaceae</taxon>
        <taxon>Allorhodopirellula</taxon>
    </lineage>
</organism>
<dbReference type="InterPro" id="IPR001077">
    <property type="entry name" value="COMT_C"/>
</dbReference>
<dbReference type="Gene3D" id="1.10.10.10">
    <property type="entry name" value="Winged helix-like DNA-binding domain superfamily/Winged helix DNA-binding domain"/>
    <property type="match status" value="1"/>
</dbReference>
<name>A0A5C6BWZ4_9BACT</name>
<keyword evidence="2 6" id="KW-0808">Transferase</keyword>
<dbReference type="InterPro" id="IPR029063">
    <property type="entry name" value="SAM-dependent_MTases_sf"/>
</dbReference>
<dbReference type="CDD" id="cd02440">
    <property type="entry name" value="AdoMet_MTases"/>
    <property type="match status" value="1"/>
</dbReference>
<evidence type="ECO:0000256" key="1">
    <source>
        <dbReference type="ARBA" id="ARBA00022603"/>
    </source>
</evidence>
<dbReference type="PIRSF" id="PIRSF005739">
    <property type="entry name" value="O-mtase"/>
    <property type="match status" value="1"/>
</dbReference>
<keyword evidence="7" id="KW-1185">Reference proteome</keyword>